<proteinExistence type="predicted"/>
<comment type="caution">
    <text evidence="1">The sequence shown here is derived from an EMBL/GenBank/DDBJ whole genome shotgun (WGS) entry which is preliminary data.</text>
</comment>
<protein>
    <submittedName>
        <fullName evidence="1">Uncharacterized protein</fullName>
    </submittedName>
</protein>
<organism evidence="1 2">
    <name type="scientific">Hominiventricola filiformis</name>
    <dbReference type="NCBI Taxonomy" id="2885352"/>
    <lineage>
        <taxon>Bacteria</taxon>
        <taxon>Bacillati</taxon>
        <taxon>Bacillota</taxon>
        <taxon>Clostridia</taxon>
        <taxon>Lachnospirales</taxon>
        <taxon>Lachnospiraceae</taxon>
        <taxon>Hominiventricola</taxon>
    </lineage>
</organism>
<reference evidence="1 2" key="1">
    <citation type="submission" date="2021-10" db="EMBL/GenBank/DDBJ databases">
        <title>Anaerobic single-cell dispensing facilitates the cultivation of human gut bacteria.</title>
        <authorList>
            <person name="Afrizal A."/>
        </authorList>
    </citation>
    <scope>NUCLEOTIDE SEQUENCE [LARGE SCALE GENOMIC DNA]</scope>
    <source>
        <strain evidence="1 2">CLA-AA-H276</strain>
    </source>
</reference>
<sequence>MGIRIERKEIVTVKDDLENALIKGDPIMIRMQGQDVVCRFMGMKNGYFVTETLDGANENKYRAGSIEACKRISGIREWPEIEAKKEA</sequence>
<dbReference type="RefSeq" id="WP_308458395.1">
    <property type="nucleotide sequence ID" value="NZ_JAJEPS010000001.1"/>
</dbReference>
<accession>A0AAE3A6H0</accession>
<dbReference type="EMBL" id="JAJEPS010000001">
    <property type="protein sequence ID" value="MCC2124840.1"/>
    <property type="molecule type" value="Genomic_DNA"/>
</dbReference>
<name>A0AAE3A6H0_9FIRM</name>
<evidence type="ECO:0000313" key="2">
    <source>
        <dbReference type="Proteomes" id="UP001198220"/>
    </source>
</evidence>
<gene>
    <name evidence="1" type="ORF">LKD36_01450</name>
</gene>
<keyword evidence="2" id="KW-1185">Reference proteome</keyword>
<evidence type="ECO:0000313" key="1">
    <source>
        <dbReference type="EMBL" id="MCC2124840.1"/>
    </source>
</evidence>
<dbReference type="Proteomes" id="UP001198220">
    <property type="component" value="Unassembled WGS sequence"/>
</dbReference>
<dbReference type="AlphaFoldDB" id="A0AAE3A6H0"/>